<dbReference type="InterPro" id="IPR004358">
    <property type="entry name" value="Sig_transdc_His_kin-like_C"/>
</dbReference>
<dbReference type="Gene3D" id="3.40.50.2300">
    <property type="match status" value="1"/>
</dbReference>
<dbReference type="CDD" id="cd16922">
    <property type="entry name" value="HATPase_EvgS-ArcB-TorS-like"/>
    <property type="match status" value="1"/>
</dbReference>
<proteinExistence type="predicted"/>
<dbReference type="PROSITE" id="PS50109">
    <property type="entry name" value="HIS_KIN"/>
    <property type="match status" value="1"/>
</dbReference>
<dbReference type="InterPro" id="IPR001789">
    <property type="entry name" value="Sig_transdc_resp-reg_receiver"/>
</dbReference>
<dbReference type="InterPro" id="IPR011110">
    <property type="entry name" value="Reg_prop"/>
</dbReference>
<dbReference type="PROSITE" id="PS50110">
    <property type="entry name" value="RESPONSE_REGULATORY"/>
    <property type="match status" value="1"/>
</dbReference>
<dbReference type="Pfam" id="PF07494">
    <property type="entry name" value="Reg_prop"/>
    <property type="match status" value="1"/>
</dbReference>
<keyword evidence="12" id="KW-0547">Nucleotide-binding</keyword>
<dbReference type="Pfam" id="PF00072">
    <property type="entry name" value="Response_reg"/>
    <property type="match status" value="1"/>
</dbReference>
<dbReference type="PROSITE" id="PS01124">
    <property type="entry name" value="HTH_ARAC_FAMILY_2"/>
    <property type="match status" value="1"/>
</dbReference>
<dbReference type="InterPro" id="IPR013783">
    <property type="entry name" value="Ig-like_fold"/>
</dbReference>
<evidence type="ECO:0000259" key="9">
    <source>
        <dbReference type="PROSITE" id="PS01124"/>
    </source>
</evidence>
<dbReference type="Gene3D" id="1.10.10.60">
    <property type="entry name" value="Homeodomain-like"/>
    <property type="match status" value="1"/>
</dbReference>
<evidence type="ECO:0000256" key="2">
    <source>
        <dbReference type="ARBA" id="ARBA00012438"/>
    </source>
</evidence>
<dbReference type="SMART" id="SM00448">
    <property type="entry name" value="REC"/>
    <property type="match status" value="1"/>
</dbReference>
<dbReference type="EMBL" id="JALPRF010000008">
    <property type="protein sequence ID" value="MCK8495380.1"/>
    <property type="molecule type" value="Genomic_DNA"/>
</dbReference>
<dbReference type="InterPro" id="IPR011123">
    <property type="entry name" value="Y_Y_Y"/>
</dbReference>
<sequence>MSLLCFVTSFRLSKQTGLLCWLIGLFGLSFSHAQKLPQPELITDRQGLPQSFVPSVVQDQTGFIWVATRDGLCRYDGQHFRVFQPDPDGHPSISFTGLEDLFLDYRGRLWITSERGDIDIFDPKRETFTNFSRSAFYRKAIGSRWLYRFYVDRRERLWVGFQAEGIVCFDLRSKRTRFFKHQPDQPRSLRSDSIMQIGEAANGTIWVATRGGLERFDEKTESFTHYVHQVNQPNSLPDNQLCGFQLRPNGEILTVSQRFVGRLNPTTGQVKAYPLPIYNPEWWDCLTTMDAHGTMYFNQNNVLYRFTDQQGPVIVDQRNHITDQCASLFVDRSQVLWVGTNGAGIRKYDLRAAAFRAEPYAVNFYNDVLSTHWLDVPADQLPTPADLRGLNSYNFRYTIAQNRYLWCNIASSDVYRIDLRAKQSRKFPLPVSFYEGDNIDAIPCPLATDPTNQVWATYRHFVWTFDEEQQKWVTQPYRIPVKPTFHVLSFVVDEQALWLATKEAGLWRLDRKTGKMTQYANQPRNARSLSSNALFCLSEDPQDPSRLWIGTFGSGLCLFDKRSGTCQRIGQQDGLPNNVIYSAIPDHRGYLWMGTNKGICRLDRRTLATKTFTRADGLLADEFNRFHWLHLPNDRIIMGGLEGITAFYPHQVSNDTFKPSVELTSLYINNQPLSGNRLYSLPIQTLSRLTLPYDQNFITAEFAALQYNRLGKNRYRYRLEGLETSWKETDRPVATYTNLPPDDYVLVLTATNTSGQWSPQERRLAIRIQPPLWQTWWAYLLYGLTALGLGIASIRVYGNRLRLQQSLALQRREIALKQQEAEQLKAVNELKSNFFANITHEFRTPLTLILGPAERLSQRWHGPDDQAQLATIDRNANQLLGLVNQLLDLSKLEAGALPVVAVRSDLGPFVEQIAQQFKALADEKAIRLTVQMTGLATTYWFDADKLERILYNLLGNAIKFTDRGEVTVQLKGAEQGIELTVFDTGSGIPAHKLPHIFDRFYQADQTSTRSHSGTGIGLALVSELVSLQNGSIQVDSEVGQGTSFTIRLPYRSADRPDETMPKSPTIGEYTDVEPPTSANQPLLLLVEDNADLTQFIRQSLSSDYRIFHCANGQAGLELALTEQPDLVLSDVLMPIMDGYALCRALKTNVQTSHIPVILLTAKSTREDRLEGLTLGADDYLTKPFHVAELQLRVRNQLDTQRRLRVRVQTELSQPTTGPISDQPAIEIDPFLTRLYKILDTHLEDSAFSIEQLSVQVGMSRMSLYRKIKALTGLSPADVIRLYRLKRATELLQQGLGVAETAWRVGFETASHFGKVFREQYQMTPRQFAQQASPIKP</sequence>
<dbReference type="RefSeq" id="WP_248480146.1">
    <property type="nucleotide sequence ID" value="NZ_JALPRF010000008.1"/>
</dbReference>
<dbReference type="SMART" id="SM00388">
    <property type="entry name" value="HisKA"/>
    <property type="match status" value="1"/>
</dbReference>
<dbReference type="Pfam" id="PF07495">
    <property type="entry name" value="Y_Y_Y"/>
    <property type="match status" value="1"/>
</dbReference>
<dbReference type="PRINTS" id="PR00344">
    <property type="entry name" value="BCTRLSENSOR"/>
</dbReference>
<evidence type="ECO:0000256" key="6">
    <source>
        <dbReference type="ARBA" id="ARBA00023163"/>
    </source>
</evidence>
<dbReference type="Proteomes" id="UP001202180">
    <property type="component" value="Unassembled WGS sequence"/>
</dbReference>
<comment type="caution">
    <text evidence="12">The sequence shown here is derived from an EMBL/GenBank/DDBJ whole genome shotgun (WGS) entry which is preliminary data.</text>
</comment>
<dbReference type="SMART" id="SM00342">
    <property type="entry name" value="HTH_ARAC"/>
    <property type="match status" value="1"/>
</dbReference>
<dbReference type="PANTHER" id="PTHR43547">
    <property type="entry name" value="TWO-COMPONENT HISTIDINE KINASE"/>
    <property type="match status" value="1"/>
</dbReference>
<evidence type="ECO:0000259" key="11">
    <source>
        <dbReference type="PROSITE" id="PS50110"/>
    </source>
</evidence>
<dbReference type="Pfam" id="PF02518">
    <property type="entry name" value="HATPase_c"/>
    <property type="match status" value="1"/>
</dbReference>
<dbReference type="InterPro" id="IPR036890">
    <property type="entry name" value="HATPase_C_sf"/>
</dbReference>
<dbReference type="InterPro" id="IPR003661">
    <property type="entry name" value="HisK_dim/P_dom"/>
</dbReference>
<dbReference type="SUPFAM" id="SSF46689">
    <property type="entry name" value="Homeodomain-like"/>
    <property type="match status" value="1"/>
</dbReference>
<feature type="modified residue" description="4-aspartylphosphate" evidence="7">
    <location>
        <position position="1130"/>
    </location>
</feature>
<keyword evidence="12" id="KW-0067">ATP-binding</keyword>
<dbReference type="InterPro" id="IPR036097">
    <property type="entry name" value="HisK_dim/P_sf"/>
</dbReference>
<dbReference type="Pfam" id="PF00512">
    <property type="entry name" value="HisKA"/>
    <property type="match status" value="1"/>
</dbReference>
<keyword evidence="4" id="KW-0805">Transcription regulation</keyword>
<feature type="region of interest" description="Disordered" evidence="8">
    <location>
        <begin position="1053"/>
        <end position="1075"/>
    </location>
</feature>
<keyword evidence="6" id="KW-0804">Transcription</keyword>
<dbReference type="Gene3D" id="3.30.565.10">
    <property type="entry name" value="Histidine kinase-like ATPase, C-terminal domain"/>
    <property type="match status" value="1"/>
</dbReference>
<feature type="domain" description="HTH araC/xylS-type" evidence="9">
    <location>
        <begin position="1232"/>
        <end position="1330"/>
    </location>
</feature>
<feature type="domain" description="Response regulatory" evidence="11">
    <location>
        <begin position="1082"/>
        <end position="1197"/>
    </location>
</feature>
<keyword evidence="5" id="KW-0238">DNA-binding</keyword>
<dbReference type="SUPFAM" id="SSF55874">
    <property type="entry name" value="ATPase domain of HSP90 chaperone/DNA topoisomerase II/histidine kinase"/>
    <property type="match status" value="1"/>
</dbReference>
<feature type="domain" description="Histidine kinase" evidence="10">
    <location>
        <begin position="837"/>
        <end position="1052"/>
    </location>
</feature>
<dbReference type="EC" id="2.7.13.3" evidence="2"/>
<dbReference type="SMART" id="SM00387">
    <property type="entry name" value="HATPase_c"/>
    <property type="match status" value="1"/>
</dbReference>
<dbReference type="CDD" id="cd00082">
    <property type="entry name" value="HisKA"/>
    <property type="match status" value="1"/>
</dbReference>
<dbReference type="InterPro" id="IPR003594">
    <property type="entry name" value="HATPase_dom"/>
</dbReference>
<evidence type="ECO:0000256" key="7">
    <source>
        <dbReference type="PROSITE-ProRule" id="PRU00169"/>
    </source>
</evidence>
<dbReference type="Gene3D" id="2.130.10.10">
    <property type="entry name" value="YVTN repeat-like/Quinoprotein amine dehydrogenase"/>
    <property type="match status" value="3"/>
</dbReference>
<name>A0ABT0HV45_9BACT</name>
<dbReference type="InterPro" id="IPR018062">
    <property type="entry name" value="HTH_AraC-typ_CS"/>
</dbReference>
<evidence type="ECO:0000256" key="5">
    <source>
        <dbReference type="ARBA" id="ARBA00023125"/>
    </source>
</evidence>
<dbReference type="InterPro" id="IPR009057">
    <property type="entry name" value="Homeodomain-like_sf"/>
</dbReference>
<dbReference type="InterPro" id="IPR005467">
    <property type="entry name" value="His_kinase_dom"/>
</dbReference>
<evidence type="ECO:0000256" key="3">
    <source>
        <dbReference type="ARBA" id="ARBA00022553"/>
    </source>
</evidence>
<evidence type="ECO:0000313" key="12">
    <source>
        <dbReference type="EMBL" id="MCK8495380.1"/>
    </source>
</evidence>
<dbReference type="SUPFAM" id="SSF52172">
    <property type="entry name" value="CheY-like"/>
    <property type="match status" value="1"/>
</dbReference>
<dbReference type="CDD" id="cd17574">
    <property type="entry name" value="REC_OmpR"/>
    <property type="match status" value="1"/>
</dbReference>
<evidence type="ECO:0000256" key="8">
    <source>
        <dbReference type="SAM" id="MobiDB-lite"/>
    </source>
</evidence>
<evidence type="ECO:0000313" key="13">
    <source>
        <dbReference type="Proteomes" id="UP001202180"/>
    </source>
</evidence>
<protein>
    <recommendedName>
        <fullName evidence="2">histidine kinase</fullName>
        <ecNumber evidence="2">2.7.13.3</ecNumber>
    </recommendedName>
</protein>
<dbReference type="InterPro" id="IPR011006">
    <property type="entry name" value="CheY-like_superfamily"/>
</dbReference>
<dbReference type="InterPro" id="IPR015943">
    <property type="entry name" value="WD40/YVTN_repeat-like_dom_sf"/>
</dbReference>
<dbReference type="GO" id="GO:0005524">
    <property type="term" value="F:ATP binding"/>
    <property type="evidence" value="ECO:0007669"/>
    <property type="project" value="UniProtKB-KW"/>
</dbReference>
<comment type="catalytic activity">
    <reaction evidence="1">
        <text>ATP + protein L-histidine = ADP + protein N-phospho-L-histidine.</text>
        <dbReference type="EC" id="2.7.13.3"/>
    </reaction>
</comment>
<evidence type="ECO:0000256" key="4">
    <source>
        <dbReference type="ARBA" id="ARBA00023015"/>
    </source>
</evidence>
<dbReference type="Pfam" id="PF12833">
    <property type="entry name" value="HTH_18"/>
    <property type="match status" value="1"/>
</dbReference>
<evidence type="ECO:0000259" key="10">
    <source>
        <dbReference type="PROSITE" id="PS50109"/>
    </source>
</evidence>
<dbReference type="PROSITE" id="PS00041">
    <property type="entry name" value="HTH_ARAC_FAMILY_1"/>
    <property type="match status" value="1"/>
</dbReference>
<keyword evidence="13" id="KW-1185">Reference proteome</keyword>
<gene>
    <name evidence="12" type="ORF">M0L20_26175</name>
</gene>
<dbReference type="SUPFAM" id="SSF63829">
    <property type="entry name" value="Calcium-dependent phosphotriesterase"/>
    <property type="match status" value="3"/>
</dbReference>
<dbReference type="InterPro" id="IPR018060">
    <property type="entry name" value="HTH_AraC"/>
</dbReference>
<reference evidence="12 13" key="1">
    <citation type="submission" date="2022-04" db="EMBL/GenBank/DDBJ databases">
        <title>Spirosoma sp. strain RP8 genome sequencing and assembly.</title>
        <authorList>
            <person name="Jung Y."/>
        </authorList>
    </citation>
    <scope>NUCLEOTIDE SEQUENCE [LARGE SCALE GENOMIC DNA]</scope>
    <source>
        <strain evidence="12 13">RP8</strain>
    </source>
</reference>
<dbReference type="Gene3D" id="1.10.287.130">
    <property type="match status" value="1"/>
</dbReference>
<dbReference type="Gene3D" id="2.60.40.10">
    <property type="entry name" value="Immunoglobulins"/>
    <property type="match status" value="1"/>
</dbReference>
<dbReference type="PANTHER" id="PTHR43547:SF2">
    <property type="entry name" value="HYBRID SIGNAL TRANSDUCTION HISTIDINE KINASE C"/>
    <property type="match status" value="1"/>
</dbReference>
<evidence type="ECO:0000256" key="1">
    <source>
        <dbReference type="ARBA" id="ARBA00000085"/>
    </source>
</evidence>
<accession>A0ABT0HV45</accession>
<keyword evidence="3 7" id="KW-0597">Phosphoprotein</keyword>
<dbReference type="SUPFAM" id="SSF47384">
    <property type="entry name" value="Homodimeric domain of signal transducing histidine kinase"/>
    <property type="match status" value="1"/>
</dbReference>
<organism evidence="12 13">
    <name type="scientific">Spirosoma liriopis</name>
    <dbReference type="NCBI Taxonomy" id="2937440"/>
    <lineage>
        <taxon>Bacteria</taxon>
        <taxon>Pseudomonadati</taxon>
        <taxon>Bacteroidota</taxon>
        <taxon>Cytophagia</taxon>
        <taxon>Cytophagales</taxon>
        <taxon>Cytophagaceae</taxon>
        <taxon>Spirosoma</taxon>
    </lineage>
</organism>